<dbReference type="InParanoid" id="A0A7N2MKJ4"/>
<accession>A0A7N2MKJ4</accession>
<name>A0A7N2MKJ4_QUELO</name>
<evidence type="ECO:0000313" key="3">
    <source>
        <dbReference type="Proteomes" id="UP000594261"/>
    </source>
</evidence>
<proteinExistence type="predicted"/>
<feature type="domain" description="DUF4283" evidence="1">
    <location>
        <begin position="2"/>
        <end position="57"/>
    </location>
</feature>
<dbReference type="Proteomes" id="UP000594261">
    <property type="component" value="Chromosome 9"/>
</dbReference>
<dbReference type="Pfam" id="PF14111">
    <property type="entry name" value="DUF4283"/>
    <property type="match status" value="1"/>
</dbReference>
<dbReference type="InterPro" id="IPR025558">
    <property type="entry name" value="DUF4283"/>
</dbReference>
<organism evidence="2 3">
    <name type="scientific">Quercus lobata</name>
    <name type="common">Valley oak</name>
    <dbReference type="NCBI Taxonomy" id="97700"/>
    <lineage>
        <taxon>Eukaryota</taxon>
        <taxon>Viridiplantae</taxon>
        <taxon>Streptophyta</taxon>
        <taxon>Embryophyta</taxon>
        <taxon>Tracheophyta</taxon>
        <taxon>Spermatophyta</taxon>
        <taxon>Magnoliopsida</taxon>
        <taxon>eudicotyledons</taxon>
        <taxon>Gunneridae</taxon>
        <taxon>Pentapetalae</taxon>
        <taxon>rosids</taxon>
        <taxon>fabids</taxon>
        <taxon>Fagales</taxon>
        <taxon>Fagaceae</taxon>
        <taxon>Quercus</taxon>
    </lineage>
</organism>
<dbReference type="AlphaFoldDB" id="A0A7N2MKJ4"/>
<reference evidence="2 3" key="1">
    <citation type="journal article" date="2016" name="G3 (Bethesda)">
        <title>First Draft Assembly and Annotation of the Genome of a California Endemic Oak Quercus lobata Nee (Fagaceae).</title>
        <authorList>
            <person name="Sork V.L."/>
            <person name="Fitz-Gibbon S.T."/>
            <person name="Puiu D."/>
            <person name="Crepeau M."/>
            <person name="Gugger P.F."/>
            <person name="Sherman R."/>
            <person name="Stevens K."/>
            <person name="Langley C.H."/>
            <person name="Pellegrini M."/>
            <person name="Salzberg S.L."/>
        </authorList>
    </citation>
    <scope>NUCLEOTIDE SEQUENCE [LARGE SCALE GENOMIC DNA]</scope>
    <source>
        <strain evidence="2 3">cv. SW786</strain>
    </source>
</reference>
<evidence type="ECO:0000259" key="1">
    <source>
        <dbReference type="Pfam" id="PF14111"/>
    </source>
</evidence>
<reference evidence="2" key="2">
    <citation type="submission" date="2021-01" db="UniProtKB">
        <authorList>
            <consortium name="EnsemblPlants"/>
        </authorList>
    </citation>
    <scope>IDENTIFICATION</scope>
</reference>
<sequence>MIWKPNKGVEINELEEDLFLVEFGDERDKKKVLDMCPWSYEKQLVLLQDFEGELTPKEMELKWSPFWVQIFNLPRDMSRIRGIQNKINFTQGIIIPSDGRSGGLAMLWKEGTEISFKSYSNSHIDVVIRDDSNPSMASHKLLWSSGGE</sequence>
<dbReference type="Gramene" id="QL09p039015:mrna">
    <property type="protein sequence ID" value="QL09p039015:mrna"/>
    <property type="gene ID" value="QL09p039015"/>
</dbReference>
<keyword evidence="3" id="KW-1185">Reference proteome</keyword>
<protein>
    <recommendedName>
        <fullName evidence="1">DUF4283 domain-containing protein</fullName>
    </recommendedName>
</protein>
<dbReference type="EnsemblPlants" id="QL09p039015:mrna">
    <property type="protein sequence ID" value="QL09p039015:mrna"/>
    <property type="gene ID" value="QL09p039015"/>
</dbReference>
<dbReference type="EMBL" id="LRBV02000009">
    <property type="status" value="NOT_ANNOTATED_CDS"/>
    <property type="molecule type" value="Genomic_DNA"/>
</dbReference>
<evidence type="ECO:0000313" key="2">
    <source>
        <dbReference type="EnsemblPlants" id="QL09p039015:mrna"/>
    </source>
</evidence>